<name>A0A7D5VAA9_9NEIS</name>
<feature type="compositionally biased region" description="Polar residues" evidence="1">
    <location>
        <begin position="166"/>
        <end position="175"/>
    </location>
</feature>
<feature type="compositionally biased region" description="Polar residues" evidence="1">
    <location>
        <begin position="17"/>
        <end position="40"/>
    </location>
</feature>
<evidence type="ECO:0000313" key="2">
    <source>
        <dbReference type="EMBL" id="QLI81898.1"/>
    </source>
</evidence>
<feature type="compositionally biased region" description="Low complexity" evidence="1">
    <location>
        <begin position="93"/>
        <end position="108"/>
    </location>
</feature>
<sequence>MPVLSTLPALSSRDWFNPSSTSPSERINKTPQNTNSQPSKIEQRVTQLGKNTLDLAQNLLGSFASQLLGDSAKGMQVSFSDVELSASSEANMSLSQRSSGTSSSQSASFNLNDRSSFVGKGTITTADGQRFEFELEVSYESRQSATYTQQTTQTNSIPPQQRDKPNTSPQTDGTKLNYQGIAADLLQSLSAEPIRLPFKNNSDETTPREGDLALKLLNLAGGDRYLNWFGATEPTVDQTA</sequence>
<evidence type="ECO:0000313" key="3">
    <source>
        <dbReference type="Proteomes" id="UP000510822"/>
    </source>
</evidence>
<feature type="region of interest" description="Disordered" evidence="1">
    <location>
        <begin position="1"/>
        <end position="40"/>
    </location>
</feature>
<organism evidence="2 3">
    <name type="scientific">Chitinibacter fontanus</name>
    <dbReference type="NCBI Taxonomy" id="1737446"/>
    <lineage>
        <taxon>Bacteria</taxon>
        <taxon>Pseudomonadati</taxon>
        <taxon>Pseudomonadota</taxon>
        <taxon>Betaproteobacteria</taxon>
        <taxon>Neisseriales</taxon>
        <taxon>Chitinibacteraceae</taxon>
        <taxon>Chitinibacter</taxon>
    </lineage>
</organism>
<protein>
    <submittedName>
        <fullName evidence="2">Uncharacterized protein</fullName>
    </submittedName>
</protein>
<keyword evidence="3" id="KW-1185">Reference proteome</keyword>
<accession>A0A7D5VAA9</accession>
<dbReference type="KEGG" id="cfon:HZU75_10295"/>
<gene>
    <name evidence="2" type="ORF">HZU75_10295</name>
</gene>
<reference evidence="2 3" key="1">
    <citation type="journal article" date="2016" name="Int. J. Syst. Evol. Microbiol.">
        <title>Chitinibacter fontanus sp. nov., isolated from a spring.</title>
        <authorList>
            <person name="Sheu S.Y."/>
            <person name="Li Y.S."/>
            <person name="Young C.C."/>
            <person name="Chen W.M."/>
        </authorList>
    </citation>
    <scope>NUCLEOTIDE SEQUENCE [LARGE SCALE GENOMIC DNA]</scope>
    <source>
        <strain evidence="2 3">STM-7</strain>
    </source>
</reference>
<proteinExistence type="predicted"/>
<dbReference type="AlphaFoldDB" id="A0A7D5VAA9"/>
<feature type="region of interest" description="Disordered" evidence="1">
    <location>
        <begin position="144"/>
        <end position="175"/>
    </location>
</feature>
<feature type="region of interest" description="Disordered" evidence="1">
    <location>
        <begin position="91"/>
        <end position="118"/>
    </location>
</feature>
<dbReference type="Proteomes" id="UP000510822">
    <property type="component" value="Chromosome"/>
</dbReference>
<evidence type="ECO:0000256" key="1">
    <source>
        <dbReference type="SAM" id="MobiDB-lite"/>
    </source>
</evidence>
<dbReference type="RefSeq" id="WP_180306005.1">
    <property type="nucleotide sequence ID" value="NZ_CP058952.1"/>
</dbReference>
<dbReference type="EMBL" id="CP058952">
    <property type="protein sequence ID" value="QLI81898.1"/>
    <property type="molecule type" value="Genomic_DNA"/>
</dbReference>